<protein>
    <recommendedName>
        <fullName evidence="5">Rhomboid family intramembrane serine protease</fullName>
    </recommendedName>
</protein>
<evidence type="ECO:0008006" key="5">
    <source>
        <dbReference type="Google" id="ProtNLM"/>
    </source>
</evidence>
<dbReference type="Proteomes" id="UP001317870">
    <property type="component" value="Chromosome"/>
</dbReference>
<keyword evidence="4" id="KW-1185">Reference proteome</keyword>
<evidence type="ECO:0000313" key="4">
    <source>
        <dbReference type="Proteomes" id="UP001317870"/>
    </source>
</evidence>
<name>A0ABN6U0L5_9NOCA</name>
<feature type="transmembrane region" description="Helical" evidence="2">
    <location>
        <begin position="229"/>
        <end position="247"/>
    </location>
</feature>
<evidence type="ECO:0000256" key="2">
    <source>
        <dbReference type="SAM" id="Phobius"/>
    </source>
</evidence>
<proteinExistence type="predicted"/>
<dbReference type="EMBL" id="AP026978">
    <property type="protein sequence ID" value="BDT98776.1"/>
    <property type="molecule type" value="Genomic_DNA"/>
</dbReference>
<keyword evidence="2" id="KW-0472">Membrane</keyword>
<feature type="transmembrane region" description="Helical" evidence="2">
    <location>
        <begin position="253"/>
        <end position="273"/>
    </location>
</feature>
<feature type="transmembrane region" description="Helical" evidence="2">
    <location>
        <begin position="201"/>
        <end position="222"/>
    </location>
</feature>
<feature type="transmembrane region" description="Helical" evidence="2">
    <location>
        <begin position="169"/>
        <end position="189"/>
    </location>
</feature>
<keyword evidence="2" id="KW-1133">Transmembrane helix</keyword>
<organism evidence="3 4">
    <name type="scientific">Nocardia sputorum</name>
    <dbReference type="NCBI Taxonomy" id="2984338"/>
    <lineage>
        <taxon>Bacteria</taxon>
        <taxon>Bacillati</taxon>
        <taxon>Actinomycetota</taxon>
        <taxon>Actinomycetes</taxon>
        <taxon>Mycobacteriales</taxon>
        <taxon>Nocardiaceae</taxon>
        <taxon>Nocardia</taxon>
    </lineage>
</organism>
<feature type="transmembrane region" description="Helical" evidence="2">
    <location>
        <begin position="84"/>
        <end position="104"/>
    </location>
</feature>
<sequence>MSTSNKTPAASWPDERPCLHGAGTANSHPARQTCGVVASTSTSRVPRSPWTRTVDLRAELRDTLAWLCRPGLPRRMLPAIRAHLGAAPASTAYAFTLFVTWWTLRGVGDSVERRLIFSASTNLYNMRHNPVQVLVASAFWTEGGFPWTTIAGFLVVMAYAERWLGTARWILLFATGHIGATLLTVTGIAHAIDRGVIPLRVAVAADVGTSYGFSAVLAALAFRFRGRVRLVWAGAILVALGAALWIEPTFTDYGHLCAAAIGLAVGAIASLFWHRLERIATRRAAQD</sequence>
<feature type="transmembrane region" description="Helical" evidence="2">
    <location>
        <begin position="133"/>
        <end position="157"/>
    </location>
</feature>
<evidence type="ECO:0000256" key="1">
    <source>
        <dbReference type="SAM" id="MobiDB-lite"/>
    </source>
</evidence>
<accession>A0ABN6U0L5</accession>
<evidence type="ECO:0000313" key="3">
    <source>
        <dbReference type="EMBL" id="BDT98776.1"/>
    </source>
</evidence>
<gene>
    <name evidence="3" type="ORF">IFM12276_18050</name>
</gene>
<dbReference type="InterPro" id="IPR046862">
    <property type="entry name" value="Rhomboid_2"/>
</dbReference>
<keyword evidence="2" id="KW-0812">Transmembrane</keyword>
<reference evidence="3 4" key="1">
    <citation type="submission" date="2022-11" db="EMBL/GenBank/DDBJ databases">
        <title>Genome Sequencing of Nocardia sp. ON39_IFM12276 and assembly.</title>
        <authorList>
            <person name="Shimojima M."/>
            <person name="Toyokawa M."/>
            <person name="Uesaka K."/>
        </authorList>
    </citation>
    <scope>NUCLEOTIDE SEQUENCE [LARGE SCALE GENOMIC DNA]</scope>
    <source>
        <strain evidence="3 4">IFM 12276</strain>
    </source>
</reference>
<feature type="region of interest" description="Disordered" evidence="1">
    <location>
        <begin position="1"/>
        <end position="30"/>
    </location>
</feature>
<dbReference type="Pfam" id="PF20401">
    <property type="entry name" value="Rhomboid_2"/>
    <property type="match status" value="1"/>
</dbReference>